<dbReference type="AlphaFoldDB" id="A0A432CZU4"/>
<evidence type="ECO:0000313" key="2">
    <source>
        <dbReference type="EMBL" id="RTZ16724.1"/>
    </source>
</evidence>
<dbReference type="OrthoDB" id="4378831at2"/>
<evidence type="ECO:0000313" key="3">
    <source>
        <dbReference type="Proteomes" id="UP000268973"/>
    </source>
</evidence>
<accession>A0A432CZU4</accession>
<dbReference type="RefSeq" id="WP_126573727.1">
    <property type="nucleotide sequence ID" value="NZ_RXZH01000002.1"/>
</dbReference>
<sequence length="712" mass="80411">MSLDTGSSPYFLPCENCSRWIEIFVRDEFNQPFLDVTGILVDSAGNEFSISLNEDPIFLEGLAPGPMLLHLDSDEWLLESQKEQHKPNVDSKPTADFAKAYSNKQGDNPTFLEVTAGDLTELTQGQTLPIRHQKGKADPFKLITDNSYVLQVRGFNFITLRIGMFFDGTGNNTFSAQWGKKQLDKYYYKWRPKYEAECELISERTGLSKDNIPVTELSDECFAFPEEQGFFQKLFSSKDDDVETVAGSATNELTNIQKLFERYSQDKYFENQNVYSFAHYITGIGTGNEIDEQPAKESIFGQGSGIGKYGVVEKVNVGTEKLVDQLSVLKSIFENDLPLVVDGISKLQFDVFGFSRGAASARHFVNVVLEGCKGDFAKAFTEECAKQKIGLSRTFDWDRADKEDASCEVTFVGVFDTVASVVHLVSLDSKTILDFDFSTHTDNGDVKLWLDPARVRRVVHLTANSKTECRENFSLNRINEHETFAELTLPGAHSDIGGGYHSRSSYSQEDYLLPLLEQKLVKKVSRSYSGRFEKTRVIKHILQALDDYKKLDLKSGWKESDYAPVVLEEAKLGENRTKVTGKLFIKRKVEGDLSRLYLRVMYGLAEFHGVPLTDDDGYVWTDDAYLLVKDIPNENNGRPIKYTELNANILQLAKSGDYEGIINSLSTSQRLKEFMDSDLYHHSSSDTVGMKPLLNESTQQFERASYECKKDT</sequence>
<dbReference type="EMBL" id="RXZH01000002">
    <property type="protein sequence ID" value="RTZ16724.1"/>
    <property type="molecule type" value="Genomic_DNA"/>
</dbReference>
<keyword evidence="3" id="KW-1185">Reference proteome</keyword>
<dbReference type="PANTHER" id="PTHR33840:SF1">
    <property type="entry name" value="TLE1 PHOSPHOLIPASE DOMAIN-CONTAINING PROTEIN"/>
    <property type="match status" value="1"/>
</dbReference>
<gene>
    <name evidence="2" type="ORF">EJ063_07990</name>
</gene>
<reference evidence="2 3" key="1">
    <citation type="submission" date="2018-12" db="EMBL/GenBank/DDBJ databases">
        <title>Vibrio sp. isolated from China Sea.</title>
        <authorList>
            <person name="Li Y."/>
        </authorList>
    </citation>
    <scope>NUCLEOTIDE SEQUENCE [LARGE SCALE GENOMIC DNA]</scope>
    <source>
        <strain evidence="2 3">BEI207</strain>
    </source>
</reference>
<evidence type="ECO:0000259" key="1">
    <source>
        <dbReference type="Pfam" id="PF09994"/>
    </source>
</evidence>
<dbReference type="Proteomes" id="UP000268973">
    <property type="component" value="Unassembled WGS sequence"/>
</dbReference>
<comment type="caution">
    <text evidence="2">The sequence shown here is derived from an EMBL/GenBank/DDBJ whole genome shotgun (WGS) entry which is preliminary data.</text>
</comment>
<name>A0A432CZU4_9VIBR</name>
<dbReference type="InterPro" id="IPR018712">
    <property type="entry name" value="Tle1-like_cat"/>
</dbReference>
<proteinExistence type="predicted"/>
<feature type="domain" description="T6SS Phospholipase effector Tle1-like catalytic" evidence="1">
    <location>
        <begin position="251"/>
        <end position="504"/>
    </location>
</feature>
<dbReference type="Pfam" id="PF09994">
    <property type="entry name" value="T6SS_Tle1-like_cat"/>
    <property type="match status" value="1"/>
</dbReference>
<organism evidence="2 3">
    <name type="scientific">Vibrio aquaticus</name>
    <dbReference type="NCBI Taxonomy" id="2496559"/>
    <lineage>
        <taxon>Bacteria</taxon>
        <taxon>Pseudomonadati</taxon>
        <taxon>Pseudomonadota</taxon>
        <taxon>Gammaproteobacteria</taxon>
        <taxon>Vibrionales</taxon>
        <taxon>Vibrionaceae</taxon>
        <taxon>Vibrio</taxon>
    </lineage>
</organism>
<protein>
    <submittedName>
        <fullName evidence="2">DUF2235 domain-containing protein</fullName>
    </submittedName>
</protein>
<dbReference type="PANTHER" id="PTHR33840">
    <property type="match status" value="1"/>
</dbReference>